<feature type="domain" description="Resolvase/invertase-type recombinase catalytic" evidence="7">
    <location>
        <begin position="28"/>
        <end position="162"/>
    </location>
</feature>
<evidence type="ECO:0000313" key="9">
    <source>
        <dbReference type="Proteomes" id="UP000241771"/>
    </source>
</evidence>
<evidence type="ECO:0000256" key="3">
    <source>
        <dbReference type="ARBA" id="ARBA00023125"/>
    </source>
</evidence>
<dbReference type="Gene3D" id="3.40.50.1390">
    <property type="entry name" value="Resolvase, N-terminal catalytic domain"/>
    <property type="match status" value="1"/>
</dbReference>
<dbReference type="InterPro" id="IPR006119">
    <property type="entry name" value="Resolv_N"/>
</dbReference>
<evidence type="ECO:0000256" key="2">
    <source>
        <dbReference type="ARBA" id="ARBA00022908"/>
    </source>
</evidence>
<dbReference type="AlphaFoldDB" id="A0A2T3NZ64"/>
<dbReference type="GO" id="GO:0015074">
    <property type="term" value="P:DNA integration"/>
    <property type="evidence" value="ECO:0007669"/>
    <property type="project" value="UniProtKB-KW"/>
</dbReference>
<keyword evidence="4" id="KW-0233">DNA recombination</keyword>
<dbReference type="SUPFAM" id="SSF53041">
    <property type="entry name" value="Resolvase-like"/>
    <property type="match status" value="1"/>
</dbReference>
<dbReference type="SMART" id="SM00857">
    <property type="entry name" value="Resolvase"/>
    <property type="match status" value="1"/>
</dbReference>
<dbReference type="GO" id="GO:0003677">
    <property type="term" value="F:DNA binding"/>
    <property type="evidence" value="ECO:0007669"/>
    <property type="project" value="UniProtKB-KW"/>
</dbReference>
<dbReference type="PANTHER" id="PTHR30461:SF26">
    <property type="entry name" value="RESOLVASE HOMOLOG YNEB"/>
    <property type="match status" value="1"/>
</dbReference>
<comment type="similarity">
    <text evidence="1">Belongs to the site-specific recombinase resolvase family.</text>
</comment>
<dbReference type="PANTHER" id="PTHR30461">
    <property type="entry name" value="DNA-INVERTASE FROM LAMBDOID PROPHAGE"/>
    <property type="match status" value="1"/>
</dbReference>
<feature type="active site" description="O-(5'-phospho-DNA)-serine intermediate" evidence="5 6">
    <location>
        <position position="36"/>
    </location>
</feature>
<dbReference type="EMBL" id="PYMA01000002">
    <property type="protein sequence ID" value="PSW21565.1"/>
    <property type="molecule type" value="Genomic_DNA"/>
</dbReference>
<evidence type="ECO:0000256" key="4">
    <source>
        <dbReference type="ARBA" id="ARBA00023172"/>
    </source>
</evidence>
<protein>
    <recommendedName>
        <fullName evidence="7">Resolvase/invertase-type recombinase catalytic domain-containing protein</fullName>
    </recommendedName>
</protein>
<dbReference type="Pfam" id="PF00239">
    <property type="entry name" value="Resolvase"/>
    <property type="match status" value="1"/>
</dbReference>
<gene>
    <name evidence="8" type="ORF">C9I98_05705</name>
</gene>
<proteinExistence type="inferred from homology"/>
<keyword evidence="3" id="KW-0238">DNA-binding</keyword>
<keyword evidence="9" id="KW-1185">Reference proteome</keyword>
<keyword evidence="2" id="KW-0229">DNA integration</keyword>
<name>A0A2T3NZ64_9GAMM</name>
<sequence length="208" mass="22250">MNACAFLSTCVGDNEAETTSETVVPAGKQVGYVRVSTVDQKTDRQLAGVKVDKLFSEKVSAKTIDRPQLAACLDYLREGDTLHIHSLDRVCRSGAGDAVELVEKLTGQGVGVHFHKEGMHFYGAMTAAQKGVLGILASVAQMERELIAERRTEGMAAARAKGVHMGRPANTVTKEEIEGVMKTEGLSVTKAAEKLGIGRATAYRVMKG</sequence>
<organism evidence="8 9">
    <name type="scientific">Photobacterium sanctipauli</name>
    <dbReference type="NCBI Taxonomy" id="1342794"/>
    <lineage>
        <taxon>Bacteria</taxon>
        <taxon>Pseudomonadati</taxon>
        <taxon>Pseudomonadota</taxon>
        <taxon>Gammaproteobacteria</taxon>
        <taxon>Vibrionales</taxon>
        <taxon>Vibrionaceae</taxon>
        <taxon>Photobacterium</taxon>
    </lineage>
</organism>
<comment type="caution">
    <text evidence="8">The sequence shown here is derived from an EMBL/GenBank/DDBJ whole genome shotgun (WGS) entry which is preliminary data.</text>
</comment>
<dbReference type="PROSITE" id="PS51736">
    <property type="entry name" value="RECOMBINASES_3"/>
    <property type="match status" value="1"/>
</dbReference>
<dbReference type="InterPro" id="IPR036162">
    <property type="entry name" value="Resolvase-like_N_sf"/>
</dbReference>
<dbReference type="OrthoDB" id="9786476at2"/>
<reference evidence="8 9" key="1">
    <citation type="submission" date="2018-01" db="EMBL/GenBank/DDBJ databases">
        <title>Whole genome sequencing of Histamine producing bacteria.</title>
        <authorList>
            <person name="Butler K."/>
        </authorList>
    </citation>
    <scope>NUCLEOTIDE SEQUENCE [LARGE SCALE GENOMIC DNA]</scope>
    <source>
        <strain evidence="8 9">DSM 100436</strain>
    </source>
</reference>
<evidence type="ECO:0000256" key="5">
    <source>
        <dbReference type="PIRSR" id="PIRSR606118-50"/>
    </source>
</evidence>
<dbReference type="InterPro" id="IPR050639">
    <property type="entry name" value="SSR_resolvase"/>
</dbReference>
<accession>A0A2T3NZ64</accession>
<dbReference type="GO" id="GO:0000150">
    <property type="term" value="F:DNA strand exchange activity"/>
    <property type="evidence" value="ECO:0007669"/>
    <property type="project" value="InterPro"/>
</dbReference>
<dbReference type="InterPro" id="IPR006118">
    <property type="entry name" value="Recombinase_CS"/>
</dbReference>
<evidence type="ECO:0000256" key="6">
    <source>
        <dbReference type="PROSITE-ProRule" id="PRU10137"/>
    </source>
</evidence>
<evidence type="ECO:0000313" key="8">
    <source>
        <dbReference type="EMBL" id="PSW21565.1"/>
    </source>
</evidence>
<dbReference type="Proteomes" id="UP000241771">
    <property type="component" value="Unassembled WGS sequence"/>
</dbReference>
<dbReference type="Gene3D" id="1.10.10.60">
    <property type="entry name" value="Homeodomain-like"/>
    <property type="match status" value="1"/>
</dbReference>
<evidence type="ECO:0000256" key="1">
    <source>
        <dbReference type="ARBA" id="ARBA00009913"/>
    </source>
</evidence>
<dbReference type="PROSITE" id="PS00397">
    <property type="entry name" value="RECOMBINASES_1"/>
    <property type="match status" value="1"/>
</dbReference>
<evidence type="ECO:0000259" key="7">
    <source>
        <dbReference type="PROSITE" id="PS51736"/>
    </source>
</evidence>
<dbReference type="CDD" id="cd03768">
    <property type="entry name" value="SR_ResInv"/>
    <property type="match status" value="1"/>
</dbReference>